<dbReference type="CDD" id="cd05254">
    <property type="entry name" value="dTDP_HR_like_SDR_e"/>
    <property type="match status" value="1"/>
</dbReference>
<dbReference type="UniPathway" id="UPA00124"/>
<dbReference type="STRING" id="419481.SAMN05216233_1448"/>
<evidence type="ECO:0000313" key="9">
    <source>
        <dbReference type="Proteomes" id="UP000198870"/>
    </source>
</evidence>
<evidence type="ECO:0000256" key="6">
    <source>
        <dbReference type="RuleBase" id="RU364082"/>
    </source>
</evidence>
<evidence type="ECO:0000256" key="4">
    <source>
        <dbReference type="ARBA" id="ARBA00017099"/>
    </source>
</evidence>
<reference evidence="8 9" key="1">
    <citation type="submission" date="2016-10" db="EMBL/GenBank/DDBJ databases">
        <authorList>
            <person name="de Groot N.N."/>
        </authorList>
    </citation>
    <scope>NUCLEOTIDE SEQUENCE [LARGE SCALE GENOMIC DNA]</scope>
    <source>
        <strain evidence="8 9">AA1</strain>
    </source>
</reference>
<organism evidence="8 9">
    <name type="scientific">Desulfoluna spongiiphila</name>
    <dbReference type="NCBI Taxonomy" id="419481"/>
    <lineage>
        <taxon>Bacteria</taxon>
        <taxon>Pseudomonadati</taxon>
        <taxon>Thermodesulfobacteriota</taxon>
        <taxon>Desulfobacteria</taxon>
        <taxon>Desulfobacterales</taxon>
        <taxon>Desulfolunaceae</taxon>
        <taxon>Desulfoluna</taxon>
    </lineage>
</organism>
<dbReference type="Gene3D" id="3.90.25.10">
    <property type="entry name" value="UDP-galactose 4-epimerase, domain 1"/>
    <property type="match status" value="1"/>
</dbReference>
<dbReference type="NCBIfam" id="TIGR01214">
    <property type="entry name" value="rmlD"/>
    <property type="match status" value="1"/>
</dbReference>
<evidence type="ECO:0000256" key="5">
    <source>
        <dbReference type="ARBA" id="ARBA00048200"/>
    </source>
</evidence>
<keyword evidence="9" id="KW-1185">Reference proteome</keyword>
<comment type="similarity">
    <text evidence="2 6">Belongs to the dTDP-4-dehydrorhamnose reductase family.</text>
</comment>
<dbReference type="OrthoDB" id="9803892at2"/>
<accession>A0A1G5JTT3</accession>
<protein>
    <recommendedName>
        <fullName evidence="4 6">dTDP-4-dehydrorhamnose reductase</fullName>
        <ecNumber evidence="3 6">1.1.1.133</ecNumber>
    </recommendedName>
</protein>
<dbReference type="Pfam" id="PF04321">
    <property type="entry name" value="RmlD_sub_bind"/>
    <property type="match status" value="1"/>
</dbReference>
<feature type="domain" description="RmlD-like substrate binding" evidence="7">
    <location>
        <begin position="1"/>
        <end position="289"/>
    </location>
</feature>
<evidence type="ECO:0000256" key="2">
    <source>
        <dbReference type="ARBA" id="ARBA00010944"/>
    </source>
</evidence>
<dbReference type="PANTHER" id="PTHR10491:SF4">
    <property type="entry name" value="METHIONINE ADENOSYLTRANSFERASE 2 SUBUNIT BETA"/>
    <property type="match status" value="1"/>
</dbReference>
<dbReference type="GO" id="GO:0019305">
    <property type="term" value="P:dTDP-rhamnose biosynthetic process"/>
    <property type="evidence" value="ECO:0007669"/>
    <property type="project" value="UniProtKB-UniPathway"/>
</dbReference>
<keyword evidence="6" id="KW-0560">Oxidoreductase</keyword>
<comment type="pathway">
    <text evidence="1 6">Carbohydrate biosynthesis; dTDP-L-rhamnose biosynthesis.</text>
</comment>
<dbReference type="GO" id="GO:0008831">
    <property type="term" value="F:dTDP-4-dehydrorhamnose reductase activity"/>
    <property type="evidence" value="ECO:0007669"/>
    <property type="project" value="UniProtKB-EC"/>
</dbReference>
<evidence type="ECO:0000256" key="3">
    <source>
        <dbReference type="ARBA" id="ARBA00012929"/>
    </source>
</evidence>
<comment type="function">
    <text evidence="6">Catalyzes the reduction of dTDP-6-deoxy-L-lyxo-4-hexulose to yield dTDP-L-rhamnose.</text>
</comment>
<dbReference type="InterPro" id="IPR036291">
    <property type="entry name" value="NAD(P)-bd_dom_sf"/>
</dbReference>
<evidence type="ECO:0000313" key="8">
    <source>
        <dbReference type="EMBL" id="SCY91158.1"/>
    </source>
</evidence>
<keyword evidence="6" id="KW-0521">NADP</keyword>
<gene>
    <name evidence="8" type="ORF">SAMN05216233_1448</name>
</gene>
<evidence type="ECO:0000256" key="1">
    <source>
        <dbReference type="ARBA" id="ARBA00004781"/>
    </source>
</evidence>
<dbReference type="SUPFAM" id="SSF51735">
    <property type="entry name" value="NAD(P)-binding Rossmann-fold domains"/>
    <property type="match status" value="1"/>
</dbReference>
<comment type="catalytic activity">
    <reaction evidence="5">
        <text>dTDP-beta-L-rhamnose + NADP(+) = dTDP-4-dehydro-beta-L-rhamnose + NADPH + H(+)</text>
        <dbReference type="Rhea" id="RHEA:21796"/>
        <dbReference type="ChEBI" id="CHEBI:15378"/>
        <dbReference type="ChEBI" id="CHEBI:57510"/>
        <dbReference type="ChEBI" id="CHEBI:57783"/>
        <dbReference type="ChEBI" id="CHEBI:58349"/>
        <dbReference type="ChEBI" id="CHEBI:62830"/>
        <dbReference type="EC" id="1.1.1.133"/>
    </reaction>
</comment>
<dbReference type="AlphaFoldDB" id="A0A1G5JTT3"/>
<name>A0A1G5JTT3_9BACT</name>
<dbReference type="Proteomes" id="UP000198870">
    <property type="component" value="Unassembled WGS sequence"/>
</dbReference>
<dbReference type="GO" id="GO:0005829">
    <property type="term" value="C:cytosol"/>
    <property type="evidence" value="ECO:0007669"/>
    <property type="project" value="TreeGrafter"/>
</dbReference>
<evidence type="ECO:0000259" key="7">
    <source>
        <dbReference type="Pfam" id="PF04321"/>
    </source>
</evidence>
<dbReference type="EMBL" id="FMUX01000044">
    <property type="protein sequence ID" value="SCY91158.1"/>
    <property type="molecule type" value="Genomic_DNA"/>
</dbReference>
<proteinExistence type="inferred from homology"/>
<dbReference type="EC" id="1.1.1.133" evidence="3 6"/>
<sequence length="295" mass="31812">MKLLLLGSGGQLGQDLIASAGRYGIGVEAVGHAQCDIGSKDQLCAVFDSVSVDGVINAAAYTKVDQAETDTEAASRVNRDGAGLVAEQCSAKGLPLLHVSTDYVFDGEGSNPYAHDGIVCPRSVYGRTKAEGEQLVLGGHSGAAVIRTSWLFGEHGPNFLKTMVRLAFEREIIQVVSDQLGCPTWSAHLADALLSMMQKTVAGEASAQGIYHYCGAPQASWHEFALDIIGEVRRLSHPKVREVVPISTEEYPTPAERPRYSVLDCSRIEDEFGIQQGDWRLGVKTVVAQELRKRN</sequence>
<dbReference type="InterPro" id="IPR005913">
    <property type="entry name" value="dTDP_dehydrorham_reduct"/>
</dbReference>
<dbReference type="Gene3D" id="3.40.50.720">
    <property type="entry name" value="NAD(P)-binding Rossmann-like Domain"/>
    <property type="match status" value="1"/>
</dbReference>
<dbReference type="RefSeq" id="WP_092216010.1">
    <property type="nucleotide sequence ID" value="NZ_FMUX01000044.1"/>
</dbReference>
<dbReference type="InterPro" id="IPR029903">
    <property type="entry name" value="RmlD-like-bd"/>
</dbReference>
<dbReference type="PANTHER" id="PTHR10491">
    <property type="entry name" value="DTDP-4-DEHYDRORHAMNOSE REDUCTASE"/>
    <property type="match status" value="1"/>
</dbReference>